<dbReference type="EC" id="2.7.7.71" evidence="2"/>
<evidence type="ECO:0000313" key="2">
    <source>
        <dbReference type="EMBL" id="MBB6252920.1"/>
    </source>
</evidence>
<dbReference type="InterPro" id="IPR050486">
    <property type="entry name" value="Mannose-1P_guanyltransferase"/>
</dbReference>
<dbReference type="SUPFAM" id="SSF53448">
    <property type="entry name" value="Nucleotide-diphospho-sugar transferases"/>
    <property type="match status" value="1"/>
</dbReference>
<name>A0A7X0AZJ3_9PROT</name>
<accession>A0A7X0AZJ3</accession>
<evidence type="ECO:0000313" key="3">
    <source>
        <dbReference type="Proteomes" id="UP000539175"/>
    </source>
</evidence>
<dbReference type="Proteomes" id="UP000539175">
    <property type="component" value="Unassembled WGS sequence"/>
</dbReference>
<comment type="caution">
    <text evidence="2">The sequence shown here is derived from an EMBL/GenBank/DDBJ whole genome shotgun (WGS) entry which is preliminary data.</text>
</comment>
<evidence type="ECO:0000259" key="1">
    <source>
        <dbReference type="Pfam" id="PF00483"/>
    </source>
</evidence>
<sequence length="237" mass="25591">MTREAVILAGGLGTRLRAVVSDLPKSLAEVAGRPFLTWQLEQLADQGFSRIVLAVGYMHDKVTAMYGDSFAGMAIRYAVEETALGTGGAIWQAARLVEGDTFFALNGDTYFDLPAAAMEDALADPATDMAMAVCHVADCGRYGLVDIAGGRLAGFREKAPGRPGAVNAGAYLFRRALLDRWSLPDRFSIETDFLQPRLAELAVAAVPVRGDFIDIGIPEDYAYSQTRIPELSALRQR</sequence>
<dbReference type="InterPro" id="IPR005835">
    <property type="entry name" value="NTP_transferase_dom"/>
</dbReference>
<dbReference type="Gene3D" id="3.90.550.10">
    <property type="entry name" value="Spore Coat Polysaccharide Biosynthesis Protein SpsA, Chain A"/>
    <property type="match status" value="1"/>
</dbReference>
<dbReference type="InterPro" id="IPR029044">
    <property type="entry name" value="Nucleotide-diphossugar_trans"/>
</dbReference>
<keyword evidence="2" id="KW-0548">Nucleotidyltransferase</keyword>
<dbReference type="AlphaFoldDB" id="A0A7X0AZJ3"/>
<dbReference type="RefSeq" id="WP_184802788.1">
    <property type="nucleotide sequence ID" value="NZ_JACIIZ010000009.1"/>
</dbReference>
<dbReference type="EMBL" id="JACIIZ010000009">
    <property type="protein sequence ID" value="MBB6252920.1"/>
    <property type="molecule type" value="Genomic_DNA"/>
</dbReference>
<keyword evidence="3" id="KW-1185">Reference proteome</keyword>
<reference evidence="2 3" key="1">
    <citation type="submission" date="2020-08" db="EMBL/GenBank/DDBJ databases">
        <title>Genomic Encyclopedia of Type Strains, Phase IV (KMG-IV): sequencing the most valuable type-strain genomes for metagenomic binning, comparative biology and taxonomic classification.</title>
        <authorList>
            <person name="Goeker M."/>
        </authorList>
    </citation>
    <scope>NUCLEOTIDE SEQUENCE [LARGE SCALE GENOMIC DNA]</scope>
    <source>
        <strain evidence="2 3">DSM 22198</strain>
    </source>
</reference>
<dbReference type="GO" id="GO:0016779">
    <property type="term" value="F:nucleotidyltransferase activity"/>
    <property type="evidence" value="ECO:0007669"/>
    <property type="project" value="UniProtKB-KW"/>
</dbReference>
<gene>
    <name evidence="2" type="ORF">FHS74_003488</name>
</gene>
<dbReference type="PANTHER" id="PTHR22572">
    <property type="entry name" value="SUGAR-1-PHOSPHATE GUANYL TRANSFERASE"/>
    <property type="match status" value="1"/>
</dbReference>
<protein>
    <submittedName>
        <fullName evidence="2">D-glycero-alpha-D-manno-heptose 1-phosphate guanylyltransferase</fullName>
        <ecNumber evidence="2">2.7.7.71</ecNumber>
    </submittedName>
</protein>
<proteinExistence type="predicted"/>
<feature type="domain" description="Nucleotidyl transferase" evidence="1">
    <location>
        <begin position="5"/>
        <end position="222"/>
    </location>
</feature>
<dbReference type="CDD" id="cd06915">
    <property type="entry name" value="NTP_transferase_WcbM_like"/>
    <property type="match status" value="1"/>
</dbReference>
<keyword evidence="2" id="KW-0808">Transferase</keyword>
<dbReference type="Pfam" id="PF00483">
    <property type="entry name" value="NTP_transferase"/>
    <property type="match status" value="1"/>
</dbReference>
<organism evidence="2 3">
    <name type="scientific">Nitrospirillum iridis</name>
    <dbReference type="NCBI Taxonomy" id="765888"/>
    <lineage>
        <taxon>Bacteria</taxon>
        <taxon>Pseudomonadati</taxon>
        <taxon>Pseudomonadota</taxon>
        <taxon>Alphaproteobacteria</taxon>
        <taxon>Rhodospirillales</taxon>
        <taxon>Azospirillaceae</taxon>
        <taxon>Nitrospirillum</taxon>
    </lineage>
</organism>